<dbReference type="PANTHER" id="PTHR12387:SF0">
    <property type="entry name" value="26S PROTEASOME NON-ATPASE REGULATORY SUBUNIT 8"/>
    <property type="match status" value="1"/>
</dbReference>
<evidence type="ECO:0000313" key="3">
    <source>
        <dbReference type="EMBL" id="EAY18261.1"/>
    </source>
</evidence>
<dbReference type="STRING" id="5722.A2DMP0"/>
<accession>A2DMP0</accession>
<gene>
    <name evidence="3" type="ORF">TVAG_253730</name>
</gene>
<dbReference type="VEuPathDB" id="TrichDB:TVAGG3_0059810"/>
<dbReference type="VEuPathDB" id="TrichDB:TVAG_253730"/>
<name>A2DMP0_TRIV3</name>
<dbReference type="InterPro" id="IPR006746">
    <property type="entry name" value="26S_Psome_Rpn12"/>
</dbReference>
<dbReference type="RefSeq" id="XP_001579247.1">
    <property type="nucleotide sequence ID" value="XM_001579197.1"/>
</dbReference>
<keyword evidence="4" id="KW-1185">Reference proteome</keyword>
<dbReference type="OrthoDB" id="8775810at2759"/>
<feature type="domain" description="CSN8/PSMD8/EIF3K" evidence="2">
    <location>
        <begin position="102"/>
        <end position="234"/>
    </location>
</feature>
<dbReference type="GO" id="GO:0005634">
    <property type="term" value="C:nucleus"/>
    <property type="evidence" value="ECO:0000318"/>
    <property type="project" value="GO_Central"/>
</dbReference>
<protein>
    <recommendedName>
        <fullName evidence="2">CSN8/PSMD8/EIF3K domain-containing protein</fullName>
    </recommendedName>
</protein>
<dbReference type="Pfam" id="PF10075">
    <property type="entry name" value="CSN8_PSD8_EIF3K"/>
    <property type="match status" value="1"/>
</dbReference>
<reference evidence="3" key="1">
    <citation type="submission" date="2006-10" db="EMBL/GenBank/DDBJ databases">
        <authorList>
            <person name="Amadeo P."/>
            <person name="Zhao Q."/>
            <person name="Wortman J."/>
            <person name="Fraser-Liggett C."/>
            <person name="Carlton J."/>
        </authorList>
    </citation>
    <scope>NUCLEOTIDE SEQUENCE</scope>
    <source>
        <strain evidence="3">G3</strain>
    </source>
</reference>
<evidence type="ECO:0000259" key="2">
    <source>
        <dbReference type="Pfam" id="PF10075"/>
    </source>
</evidence>
<dbReference type="AlphaFoldDB" id="A2DMP0"/>
<dbReference type="InParanoid" id="A2DMP0"/>
<dbReference type="Gene3D" id="1.25.40.990">
    <property type="match status" value="1"/>
</dbReference>
<reference evidence="3" key="2">
    <citation type="journal article" date="2007" name="Science">
        <title>Draft genome sequence of the sexually transmitted pathogen Trichomonas vaginalis.</title>
        <authorList>
            <person name="Carlton J.M."/>
            <person name="Hirt R.P."/>
            <person name="Silva J.C."/>
            <person name="Delcher A.L."/>
            <person name="Schatz M."/>
            <person name="Zhao Q."/>
            <person name="Wortman J.R."/>
            <person name="Bidwell S.L."/>
            <person name="Alsmark U.C.M."/>
            <person name="Besteiro S."/>
            <person name="Sicheritz-Ponten T."/>
            <person name="Noel C.J."/>
            <person name="Dacks J.B."/>
            <person name="Foster P.G."/>
            <person name="Simillion C."/>
            <person name="Van de Peer Y."/>
            <person name="Miranda-Saavedra D."/>
            <person name="Barton G.J."/>
            <person name="Westrop G.D."/>
            <person name="Mueller S."/>
            <person name="Dessi D."/>
            <person name="Fiori P.L."/>
            <person name="Ren Q."/>
            <person name="Paulsen I."/>
            <person name="Zhang H."/>
            <person name="Bastida-Corcuera F.D."/>
            <person name="Simoes-Barbosa A."/>
            <person name="Brown M.T."/>
            <person name="Hayes R.D."/>
            <person name="Mukherjee M."/>
            <person name="Okumura C.Y."/>
            <person name="Schneider R."/>
            <person name="Smith A.J."/>
            <person name="Vanacova S."/>
            <person name="Villalvazo M."/>
            <person name="Haas B.J."/>
            <person name="Pertea M."/>
            <person name="Feldblyum T.V."/>
            <person name="Utterback T.R."/>
            <person name="Shu C.L."/>
            <person name="Osoegawa K."/>
            <person name="de Jong P.J."/>
            <person name="Hrdy I."/>
            <person name="Horvathova L."/>
            <person name="Zubacova Z."/>
            <person name="Dolezal P."/>
            <person name="Malik S.B."/>
            <person name="Logsdon J.M. Jr."/>
            <person name="Henze K."/>
            <person name="Gupta A."/>
            <person name="Wang C.C."/>
            <person name="Dunne R.L."/>
            <person name="Upcroft J.A."/>
            <person name="Upcroft P."/>
            <person name="White O."/>
            <person name="Salzberg S.L."/>
            <person name="Tang P."/>
            <person name="Chiu C.-H."/>
            <person name="Lee Y.-S."/>
            <person name="Embley T.M."/>
            <person name="Coombs G.H."/>
            <person name="Mottram J.C."/>
            <person name="Tachezy J."/>
            <person name="Fraser-Liggett C.M."/>
            <person name="Johnson P.J."/>
        </authorList>
    </citation>
    <scope>NUCLEOTIDE SEQUENCE [LARGE SCALE GENOMIC DNA]</scope>
    <source>
        <strain evidence="3">G3</strain>
    </source>
</reference>
<dbReference type="FunCoup" id="A2DMP0">
    <property type="interactions" value="700"/>
</dbReference>
<dbReference type="GO" id="GO:0043161">
    <property type="term" value="P:proteasome-mediated ubiquitin-dependent protein catabolic process"/>
    <property type="evidence" value="ECO:0000318"/>
    <property type="project" value="GO_Central"/>
</dbReference>
<dbReference type="SMR" id="A2DMP0"/>
<proteinExistence type="predicted"/>
<dbReference type="GO" id="GO:0008541">
    <property type="term" value="C:proteasome regulatory particle, lid subcomplex"/>
    <property type="evidence" value="ECO:0000318"/>
    <property type="project" value="GO_Central"/>
</dbReference>
<sequence>MIKVLAEHLDHFKEITETQRSFDKDLAISTLEEMKILLTKCHYLSNEATKLAKYDRLIFREILELGSILAVRAKNDLEVRNIYQQLRFFYFENEDLPISQRMFSIITINLLSCYCQGLIDDFQTDLAQVMNKYDKNMYIQFILDVEQAITDSKLSLITELQDSAPSTLFAPFMERLVDHVRVQLTKNICSQCRIDLKGLVSILHMKDSEECEKFLTQHGWTNFQEYVVVPLENQSAPISPSVRKLDVVINSAMRFNSLL</sequence>
<organism evidence="3 4">
    <name type="scientific">Trichomonas vaginalis (strain ATCC PRA-98 / G3)</name>
    <dbReference type="NCBI Taxonomy" id="412133"/>
    <lineage>
        <taxon>Eukaryota</taxon>
        <taxon>Metamonada</taxon>
        <taxon>Parabasalia</taxon>
        <taxon>Trichomonadida</taxon>
        <taxon>Trichomonadidae</taxon>
        <taxon>Trichomonas</taxon>
    </lineage>
</organism>
<keyword evidence="1" id="KW-0647">Proteasome</keyword>
<dbReference type="KEGG" id="tva:5463748"/>
<evidence type="ECO:0000256" key="1">
    <source>
        <dbReference type="ARBA" id="ARBA00022942"/>
    </source>
</evidence>
<dbReference type="Proteomes" id="UP000001542">
    <property type="component" value="Unassembled WGS sequence"/>
</dbReference>
<dbReference type="InterPro" id="IPR033464">
    <property type="entry name" value="CSN8_PSD8_EIF3K"/>
</dbReference>
<dbReference type="PANTHER" id="PTHR12387">
    <property type="entry name" value="26S PROTEASOME NON-ATPASE REGULATORY SUBUNIT 8"/>
    <property type="match status" value="1"/>
</dbReference>
<evidence type="ECO:0000313" key="4">
    <source>
        <dbReference type="Proteomes" id="UP000001542"/>
    </source>
</evidence>
<dbReference type="EMBL" id="DS113220">
    <property type="protein sequence ID" value="EAY18261.1"/>
    <property type="molecule type" value="Genomic_DNA"/>
</dbReference>